<feature type="domain" description="NADH dehydrogenase subunit 5 C-terminal" evidence="20">
    <location>
        <begin position="394"/>
        <end position="573"/>
    </location>
</feature>
<evidence type="ECO:0000256" key="8">
    <source>
        <dbReference type="ARBA" id="ARBA00022792"/>
    </source>
</evidence>
<feature type="transmembrane region" description="Helical" evidence="18">
    <location>
        <begin position="153"/>
        <end position="171"/>
    </location>
</feature>
<comment type="subcellular location">
    <subcellularLocation>
        <location evidence="2">Mitochondrion inner membrane</location>
        <topology evidence="2">Multi-pass membrane protein</topology>
    </subcellularLocation>
</comment>
<keyword evidence="13" id="KW-0830">Ubiquinone</keyword>
<comment type="function">
    <text evidence="1">Core subunit of the mitochondrial membrane respiratory chain NADH dehydrogenase (Complex I) that is believed to belong to the minimal assembly required for catalysis. Complex I functions in the transfer of electrons from NADH to the respiratory chain. The immediate electron acceptor for the enzyme is believed to be ubiquinone.</text>
</comment>
<dbReference type="EMBL" id="MT410856">
    <property type="protein sequence ID" value="QNE86029.1"/>
    <property type="molecule type" value="Genomic_DNA"/>
</dbReference>
<dbReference type="InterPro" id="IPR001750">
    <property type="entry name" value="ND/Mrp_TM"/>
</dbReference>
<feature type="domain" description="NADH:quinone oxidoreductase/Mrp antiporter transmembrane" evidence="19">
    <location>
        <begin position="108"/>
        <end position="390"/>
    </location>
</feature>
<feature type="transmembrane region" description="Helical" evidence="18">
    <location>
        <begin position="7"/>
        <end position="30"/>
    </location>
</feature>
<gene>
    <name evidence="21" type="primary">ND5</name>
</gene>
<keyword evidence="10" id="KW-0249">Electron transport</keyword>
<feature type="transmembrane region" description="Helical" evidence="18">
    <location>
        <begin position="249"/>
        <end position="267"/>
    </location>
</feature>
<feature type="transmembrane region" description="Helical" evidence="18">
    <location>
        <begin position="378"/>
        <end position="400"/>
    </location>
</feature>
<feature type="transmembrane region" description="Helical" evidence="18">
    <location>
        <begin position="112"/>
        <end position="132"/>
    </location>
</feature>
<keyword evidence="15 18" id="KW-0472">Membrane</keyword>
<evidence type="ECO:0000256" key="18">
    <source>
        <dbReference type="SAM" id="Phobius"/>
    </source>
</evidence>
<name>A0A7G7CEL3_9NEOP</name>
<feature type="transmembrane region" description="Helical" evidence="18">
    <location>
        <begin position="274"/>
        <end position="292"/>
    </location>
</feature>
<dbReference type="AlphaFoldDB" id="A0A7G7CEL3"/>
<dbReference type="PANTHER" id="PTHR42829">
    <property type="entry name" value="NADH-UBIQUINONE OXIDOREDUCTASE CHAIN 5"/>
    <property type="match status" value="1"/>
</dbReference>
<feature type="transmembrane region" description="Helical" evidence="18">
    <location>
        <begin position="554"/>
        <end position="572"/>
    </location>
</feature>
<feature type="transmembrane region" description="Helical" evidence="18">
    <location>
        <begin position="460"/>
        <end position="481"/>
    </location>
</feature>
<evidence type="ECO:0000256" key="3">
    <source>
        <dbReference type="ARBA" id="ARBA00012944"/>
    </source>
</evidence>
<comment type="catalytic activity">
    <reaction evidence="17">
        <text>a ubiquinone + NADH + 5 H(+)(in) = a ubiquinol + NAD(+) + 4 H(+)(out)</text>
        <dbReference type="Rhea" id="RHEA:29091"/>
        <dbReference type="Rhea" id="RHEA-COMP:9565"/>
        <dbReference type="Rhea" id="RHEA-COMP:9566"/>
        <dbReference type="ChEBI" id="CHEBI:15378"/>
        <dbReference type="ChEBI" id="CHEBI:16389"/>
        <dbReference type="ChEBI" id="CHEBI:17976"/>
        <dbReference type="ChEBI" id="CHEBI:57540"/>
        <dbReference type="ChEBI" id="CHEBI:57945"/>
        <dbReference type="EC" id="7.1.1.2"/>
    </reaction>
</comment>
<evidence type="ECO:0000256" key="15">
    <source>
        <dbReference type="ARBA" id="ARBA00023136"/>
    </source>
</evidence>
<keyword evidence="11 18" id="KW-1133">Transmembrane helix</keyword>
<evidence type="ECO:0000256" key="7">
    <source>
        <dbReference type="ARBA" id="ARBA00022692"/>
    </source>
</evidence>
<evidence type="ECO:0000256" key="1">
    <source>
        <dbReference type="ARBA" id="ARBA00003257"/>
    </source>
</evidence>
<dbReference type="GO" id="GO:0015990">
    <property type="term" value="P:electron transport coupled proton transport"/>
    <property type="evidence" value="ECO:0007669"/>
    <property type="project" value="TreeGrafter"/>
</dbReference>
<keyword evidence="14 21" id="KW-0496">Mitochondrion</keyword>
<feature type="transmembrane region" description="Helical" evidence="18">
    <location>
        <begin position="298"/>
        <end position="320"/>
    </location>
</feature>
<evidence type="ECO:0000259" key="20">
    <source>
        <dbReference type="Pfam" id="PF06455"/>
    </source>
</evidence>
<evidence type="ECO:0000313" key="21">
    <source>
        <dbReference type="EMBL" id="QNE86029.1"/>
    </source>
</evidence>
<feature type="transmembrane region" description="Helical" evidence="18">
    <location>
        <begin position="493"/>
        <end position="513"/>
    </location>
</feature>
<evidence type="ECO:0000256" key="5">
    <source>
        <dbReference type="ARBA" id="ARBA00022448"/>
    </source>
</evidence>
<protein>
    <recommendedName>
        <fullName evidence="4">NADH-ubiquinone oxidoreductase chain 5</fullName>
        <ecNumber evidence="3">7.1.1.2</ecNumber>
    </recommendedName>
    <alternativeName>
        <fullName evidence="16">NADH dehydrogenase subunit 5</fullName>
    </alternativeName>
</protein>
<evidence type="ECO:0000256" key="11">
    <source>
        <dbReference type="ARBA" id="ARBA00022989"/>
    </source>
</evidence>
<feature type="transmembrane region" description="Helical" evidence="18">
    <location>
        <begin position="421"/>
        <end position="445"/>
    </location>
</feature>
<dbReference type="GO" id="GO:0008137">
    <property type="term" value="F:NADH dehydrogenase (ubiquinone) activity"/>
    <property type="evidence" value="ECO:0007669"/>
    <property type="project" value="UniProtKB-EC"/>
</dbReference>
<keyword evidence="12" id="KW-0520">NAD</keyword>
<keyword evidence="6" id="KW-0679">Respiratory chain</keyword>
<proteinExistence type="predicted"/>
<feature type="transmembrane region" description="Helical" evidence="18">
    <location>
        <begin position="50"/>
        <end position="77"/>
    </location>
</feature>
<dbReference type="PRINTS" id="PR01434">
    <property type="entry name" value="NADHDHGNASE5"/>
</dbReference>
<evidence type="ECO:0000259" key="19">
    <source>
        <dbReference type="Pfam" id="PF00361"/>
    </source>
</evidence>
<geneLocation type="mitochondrion" evidence="21"/>
<evidence type="ECO:0000256" key="17">
    <source>
        <dbReference type="ARBA" id="ARBA00049551"/>
    </source>
</evidence>
<dbReference type="GO" id="GO:0003954">
    <property type="term" value="F:NADH dehydrogenase activity"/>
    <property type="evidence" value="ECO:0007669"/>
    <property type="project" value="TreeGrafter"/>
</dbReference>
<keyword evidence="9" id="KW-1278">Translocase</keyword>
<dbReference type="PANTHER" id="PTHR42829:SF2">
    <property type="entry name" value="NADH-UBIQUINONE OXIDOREDUCTASE CHAIN 5"/>
    <property type="match status" value="1"/>
</dbReference>
<dbReference type="EC" id="7.1.1.2" evidence="3"/>
<feature type="transmembrane region" description="Helical" evidence="18">
    <location>
        <begin position="340"/>
        <end position="358"/>
    </location>
</feature>
<evidence type="ECO:0000256" key="6">
    <source>
        <dbReference type="ARBA" id="ARBA00022660"/>
    </source>
</evidence>
<feature type="transmembrane region" description="Helical" evidence="18">
    <location>
        <begin position="219"/>
        <end position="237"/>
    </location>
</feature>
<evidence type="ECO:0000256" key="4">
    <source>
        <dbReference type="ARBA" id="ARBA00021096"/>
    </source>
</evidence>
<organism evidence="21">
    <name type="scientific">Beraea pullata</name>
    <dbReference type="NCBI Taxonomy" id="177796"/>
    <lineage>
        <taxon>Eukaryota</taxon>
        <taxon>Metazoa</taxon>
        <taxon>Ecdysozoa</taxon>
        <taxon>Arthropoda</taxon>
        <taxon>Hexapoda</taxon>
        <taxon>Insecta</taxon>
        <taxon>Pterygota</taxon>
        <taxon>Neoptera</taxon>
        <taxon>Endopterygota</taxon>
        <taxon>Trichoptera</taxon>
        <taxon>Integripalpia</taxon>
        <taxon>Brevitentoria</taxon>
        <taxon>Sericostomatoidea</taxon>
        <taxon>Beraeidae</taxon>
        <taxon>Beraea</taxon>
    </lineage>
</organism>
<evidence type="ECO:0000256" key="16">
    <source>
        <dbReference type="ARBA" id="ARBA00031027"/>
    </source>
</evidence>
<evidence type="ECO:0000256" key="2">
    <source>
        <dbReference type="ARBA" id="ARBA00004448"/>
    </source>
</evidence>
<dbReference type="InterPro" id="IPR003945">
    <property type="entry name" value="NU5C-like"/>
</dbReference>
<keyword evidence="7 18" id="KW-0812">Transmembrane</keyword>
<dbReference type="GO" id="GO:0042773">
    <property type="term" value="P:ATP synthesis coupled electron transport"/>
    <property type="evidence" value="ECO:0007669"/>
    <property type="project" value="InterPro"/>
</dbReference>
<evidence type="ECO:0000256" key="10">
    <source>
        <dbReference type="ARBA" id="ARBA00022982"/>
    </source>
</evidence>
<evidence type="ECO:0000256" key="9">
    <source>
        <dbReference type="ARBA" id="ARBA00022967"/>
    </source>
</evidence>
<keyword evidence="8" id="KW-0999">Mitochondrion inner membrane</keyword>
<dbReference type="InterPro" id="IPR010934">
    <property type="entry name" value="NADH_DH_su5_C"/>
</dbReference>
<evidence type="ECO:0000256" key="13">
    <source>
        <dbReference type="ARBA" id="ARBA00023075"/>
    </source>
</evidence>
<dbReference type="GO" id="GO:0005743">
    <property type="term" value="C:mitochondrial inner membrane"/>
    <property type="evidence" value="ECO:0007669"/>
    <property type="project" value="UniProtKB-SubCell"/>
</dbReference>
<feature type="transmembrane region" description="Helical" evidence="18">
    <location>
        <begin position="89"/>
        <end position="106"/>
    </location>
</feature>
<dbReference type="Pfam" id="PF00361">
    <property type="entry name" value="Proton_antipo_M"/>
    <property type="match status" value="1"/>
</dbReference>
<sequence length="573" mass="67535">MNLNLFMYFISSMVLFFFGLMLMMVFMYLIYNNMVIFLEWEIFSLNSLDIIYIMLFDWMSVIFMSCVMLISSMVVYYSQSYMLMDKSKMRFLLLVLLFILSMMLMILSPNMISILLGWDGLGLVSFLLVIYYSNMKSYNSGMVTILSNRVGDVAILMCIAWLMNFGSWNLYMYMDYMYNMDYMYMIGVLIIIAGMTKSAQIPFSAWLPMAMAAPTPVSALVHSSTLVTAGVYMMIRFSKMMENSWMVKMLLLLGCLTMFMSGMSASYEYDLKKVIALSTLSQLGLMMSILSLGYVNLAFFHLLTHAFFKALLFLCAGVLIHSFKDMQDIRYMSIGKWMPLIFSGFLISNLALCGMPFLSGFYSKDLILEMMSMSSMNLLIYFLFYFSTGLTVTYSLRLIYYSFLNNMNFFTLNNFHGEDYFMVKSIWGLMIMSMLSGSMFLWMIFSEIYYVYLPFNMKIMVLYVIFMGGGLGLYLFYMFNFSKNKIIYLKNYFINYMWFLSFLTSYSMNYQILYVGQYMVKILDFGWLEYFASMNIFKYLLYNISILQYMQMNLLKMFMLIFIFWIFIIFMMF</sequence>
<evidence type="ECO:0000256" key="12">
    <source>
        <dbReference type="ARBA" id="ARBA00023027"/>
    </source>
</evidence>
<feature type="transmembrane region" description="Helical" evidence="18">
    <location>
        <begin position="183"/>
        <end position="207"/>
    </location>
</feature>
<reference evidence="21" key="1">
    <citation type="submission" date="2020-04" db="EMBL/GenBank/DDBJ databases">
        <title>DNAmark Project.</title>
        <authorList>
            <person name="Leerhoei F."/>
        </authorList>
    </citation>
    <scope>NUCLEOTIDE SEQUENCE</scope>
    <source>
        <strain evidence="21">DM1292</strain>
    </source>
</reference>
<evidence type="ECO:0000256" key="14">
    <source>
        <dbReference type="ARBA" id="ARBA00023128"/>
    </source>
</evidence>
<keyword evidence="5" id="KW-0813">Transport</keyword>
<accession>A0A7G7CEL3</accession>
<dbReference type="Pfam" id="PF06455">
    <property type="entry name" value="NADH5_C"/>
    <property type="match status" value="1"/>
</dbReference>
<feature type="transmembrane region" description="Helical" evidence="18">
    <location>
        <begin position="525"/>
        <end position="542"/>
    </location>
</feature>